<dbReference type="Pfam" id="PF00204">
    <property type="entry name" value="DNA_gyraseB"/>
    <property type="match status" value="1"/>
</dbReference>
<dbReference type="Gene3D" id="3.40.50.670">
    <property type="match status" value="1"/>
</dbReference>
<dbReference type="PROSITE" id="PS00177">
    <property type="entry name" value="TOPOISOMERASE_II"/>
    <property type="match status" value="1"/>
</dbReference>
<dbReference type="InterPro" id="IPR003594">
    <property type="entry name" value="HATPase_dom"/>
</dbReference>
<feature type="binding site" evidence="10">
    <location>
        <position position="541"/>
    </location>
    <ligand>
        <name>Mg(2+)</name>
        <dbReference type="ChEBI" id="CHEBI:18420"/>
        <label>1</label>
        <note>catalytic</note>
    </ligand>
</feature>
<evidence type="ECO:0000256" key="7">
    <source>
        <dbReference type="ARBA" id="ARBA00023029"/>
    </source>
</evidence>
<dbReference type="PROSITE" id="PS50880">
    <property type="entry name" value="TOPRIM"/>
    <property type="match status" value="1"/>
</dbReference>
<dbReference type="EMBL" id="CP091139">
    <property type="protein sequence ID" value="UUT34341.1"/>
    <property type="molecule type" value="Genomic_DNA"/>
</dbReference>
<dbReference type="RefSeq" id="WP_259610857.1">
    <property type="nucleotide sequence ID" value="NZ_CP091139.2"/>
</dbReference>
<feature type="domain" description="Toprim" evidence="12">
    <location>
        <begin position="462"/>
        <end position="576"/>
    </location>
</feature>
<dbReference type="Proteomes" id="UP001054811">
    <property type="component" value="Chromosome"/>
</dbReference>
<dbReference type="InterPro" id="IPR011557">
    <property type="entry name" value="GyrB"/>
</dbReference>
<organism evidence="13 14">
    <name type="scientific">Microbacterium elymi</name>
    <dbReference type="NCBI Taxonomy" id="2909587"/>
    <lineage>
        <taxon>Bacteria</taxon>
        <taxon>Bacillati</taxon>
        <taxon>Actinomycetota</taxon>
        <taxon>Actinomycetes</taxon>
        <taxon>Micrococcales</taxon>
        <taxon>Microbacteriaceae</taxon>
        <taxon>Microbacterium</taxon>
    </lineage>
</organism>
<dbReference type="InterPro" id="IPR020568">
    <property type="entry name" value="Ribosomal_Su5_D2-typ_SF"/>
</dbReference>
<comment type="similarity">
    <text evidence="2 10">Belongs to the type II topoisomerase GyrB family.</text>
</comment>
<feature type="region of interest" description="Disordered" evidence="11">
    <location>
        <begin position="1"/>
        <end position="28"/>
    </location>
</feature>
<keyword evidence="9 10" id="KW-0413">Isomerase</keyword>
<dbReference type="EC" id="5.6.2.2" evidence="10"/>
<dbReference type="HAMAP" id="MF_01898">
    <property type="entry name" value="GyrB"/>
    <property type="match status" value="1"/>
</dbReference>
<evidence type="ECO:0000313" key="13">
    <source>
        <dbReference type="EMBL" id="UUT34341.1"/>
    </source>
</evidence>
<comment type="catalytic activity">
    <reaction evidence="1 10">
        <text>ATP-dependent breakage, passage and rejoining of double-stranded DNA.</text>
        <dbReference type="EC" id="5.6.2.2"/>
    </reaction>
</comment>
<dbReference type="Gene3D" id="3.30.230.10">
    <property type="match status" value="1"/>
</dbReference>
<proteinExistence type="inferred from homology"/>
<evidence type="ECO:0000256" key="11">
    <source>
        <dbReference type="SAM" id="MobiDB-lite"/>
    </source>
</evidence>
<dbReference type="NCBIfam" id="NF004189">
    <property type="entry name" value="PRK05644.1"/>
    <property type="match status" value="1"/>
</dbReference>
<dbReference type="InterPro" id="IPR036890">
    <property type="entry name" value="HATPase_C_sf"/>
</dbReference>
<evidence type="ECO:0000256" key="10">
    <source>
        <dbReference type="HAMAP-Rule" id="MF_01898"/>
    </source>
</evidence>
<dbReference type="InterPro" id="IPR002288">
    <property type="entry name" value="DNA_gyrase_B_C"/>
</dbReference>
<dbReference type="InterPro" id="IPR014721">
    <property type="entry name" value="Ribsml_uS5_D2-typ_fold_subgr"/>
</dbReference>
<evidence type="ECO:0000313" key="14">
    <source>
        <dbReference type="Proteomes" id="UP001054811"/>
    </source>
</evidence>
<keyword evidence="8" id="KW-0238">DNA-binding</keyword>
<dbReference type="InterPro" id="IPR013760">
    <property type="entry name" value="Topo_IIA-like_dom_sf"/>
</dbReference>
<dbReference type="Pfam" id="PF02518">
    <property type="entry name" value="HATPase_c"/>
    <property type="match status" value="1"/>
</dbReference>
<dbReference type="SUPFAM" id="SSF54211">
    <property type="entry name" value="Ribosomal protein S5 domain 2-like"/>
    <property type="match status" value="1"/>
</dbReference>
<keyword evidence="4 10" id="KW-0547">Nucleotide-binding</keyword>
<dbReference type="Pfam" id="PF01751">
    <property type="entry name" value="Toprim"/>
    <property type="match status" value="1"/>
</dbReference>
<keyword evidence="5 10" id="KW-0067">ATP-binding</keyword>
<feature type="site" description="Interaction with DNA" evidence="10">
    <location>
        <position position="493"/>
    </location>
</feature>
<dbReference type="PANTHER" id="PTHR45866:SF1">
    <property type="entry name" value="DNA GYRASE SUBUNIT B, MITOCHONDRIAL"/>
    <property type="match status" value="1"/>
</dbReference>
<comment type="function">
    <text evidence="10">A type II topoisomerase that negatively supercoils closed circular double-stranded (ds) DNA in an ATP-dependent manner to modulate DNA topology and maintain chromosomes in an underwound state. Negative supercoiling favors strand separation, and DNA replication, transcription, recombination and repair, all of which involve strand separation. Also able to catalyze the interconversion of other topological isomers of dsDNA rings, including catenanes and knotted rings. Type II topoisomerases break and join 2 DNA strands simultaneously in an ATP-dependent manner.</text>
</comment>
<dbReference type="CDD" id="cd16928">
    <property type="entry name" value="HATPase_GyrB-like"/>
    <property type="match status" value="1"/>
</dbReference>
<dbReference type="Pfam" id="PF00986">
    <property type="entry name" value="DNA_gyraseB_C"/>
    <property type="match status" value="1"/>
</dbReference>
<gene>
    <name evidence="10 13" type="primary">gyrB</name>
    <name evidence="13" type="ORF">L2X98_05335</name>
</gene>
<comment type="cofactor">
    <cofactor evidence="10">
        <name>Mg(2+)</name>
        <dbReference type="ChEBI" id="CHEBI:18420"/>
    </cofactor>
    <cofactor evidence="10">
        <name>Mn(2+)</name>
        <dbReference type="ChEBI" id="CHEBI:29035"/>
    </cofactor>
    <cofactor evidence="10">
        <name>Ca(2+)</name>
        <dbReference type="ChEBI" id="CHEBI:29108"/>
    </cofactor>
    <text evidence="10">Binds two Mg(2+) per subunit. The magnesium ions form salt bridges with both the protein and the DNA. Can also accept other divalent metal cations, such as Mn(2+) or Ca(2+).</text>
</comment>
<evidence type="ECO:0000256" key="1">
    <source>
        <dbReference type="ARBA" id="ARBA00000185"/>
    </source>
</evidence>
<evidence type="ECO:0000256" key="5">
    <source>
        <dbReference type="ARBA" id="ARBA00022840"/>
    </source>
</evidence>
<feature type="binding site" evidence="10">
    <location>
        <position position="543"/>
    </location>
    <ligand>
        <name>Mg(2+)</name>
        <dbReference type="ChEBI" id="CHEBI:18420"/>
        <label>2</label>
    </ligand>
</feature>
<comment type="miscellaneous">
    <text evidence="10">Few gyrases are as efficient as E.coli at forming negative supercoils. Not all organisms have 2 type II topoisomerases; in organisms with a single type II topoisomerase this enzyme also has to decatenate newly replicated chromosomes.</text>
</comment>
<sequence length="684" mass="75568">MTSDAPENESAQASEQHSAKPATPGKNDYGADAIQVLEGLEAVRKRPGMYIGSTGERGLHHLVQEIVDNSVDEALAGYCDLIEVTILADGGIRCIDNGRGIPVGPHSSDPTKSTVEVVLTVLHAGGKFGGSGYAVSGGLHGVGSSVVNALSTRFEVLVKREGYAWRQTFADGGVPQGPLERGEETDETGTIITFWPDGSIFDAVEFDYDTLRVRFQQMAFLNKGLKITLQDEREKAIEVTEDAEGIDVVSQRHDTFLYERGLVDYVEYINRVRKAEHVNDEIIDFESEDTERKISLEVAMQWTTGYTENVFTYANTINTHEGGTHEEGFRAALTTLVNRYARANNLLKEKDDNLSGEDVREGLTAVISVKLSEPQFEGQTKTKLGNTSAKAFVQKVVGDRLGDWFDRNPTAAKNIIRKSIDASTARLAARKARETARRKSVFESASMPDKLKDCTSKDPSISEIFLVEGDSAGGSAVQGRDPHTQAILSLRGKILNVERARLDRALGNNEIQAMIQAFGTGIGEDFDIEKARYHKIVLMADADVDGQHITTLLLTLLFRYMRGLIEAGFVYLAMPPLYRLKWSNSAHEYVYSDPERDALLNDGLASGKRIPKDNGIQRYKGLGEMNPKELWETTMDPVTRTLRQVTIDDAAAADEIFSVLMGEDVESRRSFIQRNAKDVRFLDI</sequence>
<dbReference type="InterPro" id="IPR001241">
    <property type="entry name" value="Topo_IIA"/>
</dbReference>
<feature type="compositionally biased region" description="Polar residues" evidence="11">
    <location>
        <begin position="1"/>
        <end position="16"/>
    </location>
</feature>
<evidence type="ECO:0000256" key="8">
    <source>
        <dbReference type="ARBA" id="ARBA00023125"/>
    </source>
</evidence>
<feature type="binding site" evidence="10">
    <location>
        <position position="541"/>
    </location>
    <ligand>
        <name>Mg(2+)</name>
        <dbReference type="ChEBI" id="CHEBI:18420"/>
        <label>2</label>
    </ligand>
</feature>
<dbReference type="InterPro" id="IPR018522">
    <property type="entry name" value="TopoIIA_CS"/>
</dbReference>
<dbReference type="SUPFAM" id="SSF55874">
    <property type="entry name" value="ATPase domain of HSP90 chaperone/DNA topoisomerase II/histidine kinase"/>
    <property type="match status" value="1"/>
</dbReference>
<dbReference type="NCBIfam" id="TIGR01059">
    <property type="entry name" value="gyrB"/>
    <property type="match status" value="1"/>
</dbReference>
<dbReference type="InterPro" id="IPR000565">
    <property type="entry name" value="Topo_IIA_B"/>
</dbReference>
<dbReference type="GO" id="GO:0003918">
    <property type="term" value="F:DNA topoisomerase type II (double strand cut, ATP-hydrolyzing) activity"/>
    <property type="evidence" value="ECO:0007669"/>
    <property type="project" value="UniProtKB-EC"/>
</dbReference>
<accession>A0ABY5NGX0</accession>
<dbReference type="InterPro" id="IPR006171">
    <property type="entry name" value="TOPRIM_dom"/>
</dbReference>
<keyword evidence="6 10" id="KW-0460">Magnesium</keyword>
<dbReference type="SMART" id="SM00433">
    <property type="entry name" value="TOP2c"/>
    <property type="match status" value="1"/>
</dbReference>
<feature type="site" description="Interaction with DNA" evidence="10">
    <location>
        <position position="496"/>
    </location>
</feature>
<dbReference type="PRINTS" id="PR01159">
    <property type="entry name" value="DNAGYRASEB"/>
</dbReference>
<evidence type="ECO:0000259" key="12">
    <source>
        <dbReference type="PROSITE" id="PS50880"/>
    </source>
</evidence>
<dbReference type="PANTHER" id="PTHR45866">
    <property type="entry name" value="DNA GYRASE/TOPOISOMERASE SUBUNIT B"/>
    <property type="match status" value="1"/>
</dbReference>
<name>A0ABY5NGX0_9MICO</name>
<dbReference type="Gene3D" id="3.30.565.10">
    <property type="entry name" value="Histidine kinase-like ATPase, C-terminal domain"/>
    <property type="match status" value="1"/>
</dbReference>
<dbReference type="InterPro" id="IPR013759">
    <property type="entry name" value="Topo_IIA_B_C"/>
</dbReference>
<evidence type="ECO:0000256" key="3">
    <source>
        <dbReference type="ARBA" id="ARBA00022723"/>
    </source>
</evidence>
<evidence type="ECO:0000256" key="4">
    <source>
        <dbReference type="ARBA" id="ARBA00022741"/>
    </source>
</evidence>
<feature type="binding site" evidence="10">
    <location>
        <position position="468"/>
    </location>
    <ligand>
        <name>Mg(2+)</name>
        <dbReference type="ChEBI" id="CHEBI:18420"/>
        <label>1</label>
        <note>catalytic</note>
    </ligand>
</feature>
<dbReference type="CDD" id="cd00822">
    <property type="entry name" value="TopoII_Trans_DNA_gyrase"/>
    <property type="match status" value="1"/>
</dbReference>
<dbReference type="SMART" id="SM00387">
    <property type="entry name" value="HATPase_c"/>
    <property type="match status" value="1"/>
</dbReference>
<evidence type="ECO:0000256" key="9">
    <source>
        <dbReference type="ARBA" id="ARBA00023235"/>
    </source>
</evidence>
<dbReference type="SUPFAM" id="SSF56719">
    <property type="entry name" value="Type II DNA topoisomerase"/>
    <property type="match status" value="1"/>
</dbReference>
<protein>
    <recommendedName>
        <fullName evidence="10">DNA gyrase subunit B</fullName>
        <ecNumber evidence="10">5.6.2.2</ecNumber>
    </recommendedName>
</protein>
<evidence type="ECO:0000256" key="6">
    <source>
        <dbReference type="ARBA" id="ARBA00022842"/>
    </source>
</evidence>
<keyword evidence="10" id="KW-0963">Cytoplasm</keyword>
<keyword evidence="7 10" id="KW-0799">Topoisomerase</keyword>
<keyword evidence="14" id="KW-1185">Reference proteome</keyword>
<dbReference type="PRINTS" id="PR00418">
    <property type="entry name" value="TPI2FAMILY"/>
</dbReference>
<evidence type="ECO:0000256" key="2">
    <source>
        <dbReference type="ARBA" id="ARBA00010708"/>
    </source>
</evidence>
<keyword evidence="3 10" id="KW-0479">Metal-binding</keyword>
<comment type="subunit">
    <text evidence="10">Heterotetramer, composed of two GyrA and two GyrB chains. In the heterotetramer, GyrA contains the active site tyrosine that forms a transient covalent intermediate with DNA, while GyrB binds cofactors and catalyzes ATP hydrolysis.</text>
</comment>
<dbReference type="InterPro" id="IPR013506">
    <property type="entry name" value="Topo_IIA_bsu_dom2"/>
</dbReference>
<comment type="subcellular location">
    <subcellularLocation>
        <location evidence="10">Cytoplasm</location>
    </subcellularLocation>
</comment>
<reference evidence="13" key="1">
    <citation type="submission" date="2022-01" db="EMBL/GenBank/DDBJ databases">
        <title>Microbacterium eymi and Microbacterium rhizovicinus sp. nov., isolated from the rhizospheric soil of Elymus tsukushiensis, a plant native to the Dokdo Islands, Republic of Korea.</title>
        <authorList>
            <person name="Hwang Y.J."/>
        </authorList>
    </citation>
    <scope>NUCLEOTIDE SEQUENCE</scope>
    <source>
        <strain evidence="13">KUDC0405</strain>
    </source>
</reference>